<proteinExistence type="predicted"/>
<evidence type="ECO:0000256" key="2">
    <source>
        <dbReference type="ARBA" id="ARBA00022723"/>
    </source>
</evidence>
<sequence>MDSGKQQQGSSDSTSSEENEYRSEKQVKDHKRCYECTFCKRGFTNAQALGGHMNIHRKDRAAANKAKHQTGSSTSSHGQINSEDQSLSMAAPRYYPAMESANRNSYYPHMYFESSGSAGASNFPYNNSYYSIDDGGHSFIGSSRSSSSQTAAAAALTMNEELMGANLSLRIDSAIWEDNEVRRGVRNGDEVDLELRLGHD</sequence>
<evidence type="ECO:0000313" key="11">
    <source>
        <dbReference type="EMBL" id="KAH7522148.1"/>
    </source>
</evidence>
<evidence type="ECO:0000313" key="12">
    <source>
        <dbReference type="Proteomes" id="UP000813462"/>
    </source>
</evidence>
<organism evidence="11 12">
    <name type="scientific">Ziziphus jujuba var. spinosa</name>
    <dbReference type="NCBI Taxonomy" id="714518"/>
    <lineage>
        <taxon>Eukaryota</taxon>
        <taxon>Viridiplantae</taxon>
        <taxon>Streptophyta</taxon>
        <taxon>Embryophyta</taxon>
        <taxon>Tracheophyta</taxon>
        <taxon>Spermatophyta</taxon>
        <taxon>Magnoliopsida</taxon>
        <taxon>eudicotyledons</taxon>
        <taxon>Gunneridae</taxon>
        <taxon>Pentapetalae</taxon>
        <taxon>rosids</taxon>
        <taxon>fabids</taxon>
        <taxon>Rosales</taxon>
        <taxon>Rhamnaceae</taxon>
        <taxon>Paliureae</taxon>
        <taxon>Ziziphus</taxon>
    </lineage>
</organism>
<accession>A0A978V465</accession>
<keyword evidence="5" id="KW-0805">Transcription regulation</keyword>
<dbReference type="PANTHER" id="PTHR45801:SF111">
    <property type="entry name" value="C2H2 AND C2HC ZINC FINGERS SUPERFAMILY PROTEIN"/>
    <property type="match status" value="1"/>
</dbReference>
<dbReference type="InterPro" id="IPR052426">
    <property type="entry name" value="Plant_dev_regulator"/>
</dbReference>
<evidence type="ECO:0000256" key="7">
    <source>
        <dbReference type="ARBA" id="ARBA00023242"/>
    </source>
</evidence>
<dbReference type="InterPro" id="IPR036236">
    <property type="entry name" value="Znf_C2H2_sf"/>
</dbReference>
<dbReference type="InterPro" id="IPR013087">
    <property type="entry name" value="Znf_C2H2_type"/>
</dbReference>
<dbReference type="Proteomes" id="UP000813462">
    <property type="component" value="Unassembled WGS sequence"/>
</dbReference>
<dbReference type="PANTHER" id="PTHR45801">
    <property type="entry name" value="OS07G0101800 PROTEIN"/>
    <property type="match status" value="1"/>
</dbReference>
<protein>
    <recommendedName>
        <fullName evidence="10">C2H2-type domain-containing protein</fullName>
    </recommendedName>
</protein>
<evidence type="ECO:0000256" key="3">
    <source>
        <dbReference type="ARBA" id="ARBA00022771"/>
    </source>
</evidence>
<dbReference type="Gene3D" id="3.30.160.60">
    <property type="entry name" value="Classic Zinc Finger"/>
    <property type="match status" value="1"/>
</dbReference>
<evidence type="ECO:0000256" key="1">
    <source>
        <dbReference type="ARBA" id="ARBA00004123"/>
    </source>
</evidence>
<keyword evidence="3 8" id="KW-0863">Zinc-finger</keyword>
<comment type="subcellular location">
    <subcellularLocation>
        <location evidence="1">Nucleus</location>
    </subcellularLocation>
</comment>
<dbReference type="PROSITE" id="PS50157">
    <property type="entry name" value="ZINC_FINGER_C2H2_2"/>
    <property type="match status" value="1"/>
</dbReference>
<dbReference type="OrthoDB" id="780709at2759"/>
<dbReference type="GO" id="GO:0005634">
    <property type="term" value="C:nucleus"/>
    <property type="evidence" value="ECO:0007669"/>
    <property type="project" value="UniProtKB-SubCell"/>
</dbReference>
<dbReference type="PROSITE" id="PS00028">
    <property type="entry name" value="ZINC_FINGER_C2H2_1"/>
    <property type="match status" value="1"/>
</dbReference>
<feature type="compositionally biased region" description="Polar residues" evidence="9">
    <location>
        <begin position="69"/>
        <end position="86"/>
    </location>
</feature>
<dbReference type="AlphaFoldDB" id="A0A978V465"/>
<evidence type="ECO:0000256" key="8">
    <source>
        <dbReference type="PROSITE-ProRule" id="PRU00042"/>
    </source>
</evidence>
<feature type="domain" description="C2H2-type" evidence="10">
    <location>
        <begin position="34"/>
        <end position="61"/>
    </location>
</feature>
<reference evidence="11" key="1">
    <citation type="journal article" date="2021" name="Front. Plant Sci.">
        <title>Chromosome-Scale Genome Assembly for Chinese Sour Jujube and Insights Into Its Genome Evolution and Domestication Signature.</title>
        <authorList>
            <person name="Shen L.-Y."/>
            <person name="Luo H."/>
            <person name="Wang X.-L."/>
            <person name="Wang X.-M."/>
            <person name="Qiu X.-J."/>
            <person name="Liu H."/>
            <person name="Zhou S.-S."/>
            <person name="Jia K.-H."/>
            <person name="Nie S."/>
            <person name="Bao Y.-T."/>
            <person name="Zhang R.-G."/>
            <person name="Yun Q.-Z."/>
            <person name="Chai Y.-H."/>
            <person name="Lu J.-Y."/>
            <person name="Li Y."/>
            <person name="Zhao S.-W."/>
            <person name="Mao J.-F."/>
            <person name="Jia S.-G."/>
            <person name="Mao Y.-M."/>
        </authorList>
    </citation>
    <scope>NUCLEOTIDE SEQUENCE</scope>
    <source>
        <strain evidence="11">AT0</strain>
        <tissue evidence="11">Leaf</tissue>
    </source>
</reference>
<keyword evidence="4" id="KW-0862">Zinc</keyword>
<evidence type="ECO:0000256" key="4">
    <source>
        <dbReference type="ARBA" id="ARBA00022833"/>
    </source>
</evidence>
<gene>
    <name evidence="11" type="ORF">FEM48_Zijuj07G0107600</name>
</gene>
<comment type="caution">
    <text evidence="11">The sequence shown here is derived from an EMBL/GenBank/DDBJ whole genome shotgun (WGS) entry which is preliminary data.</text>
</comment>
<dbReference type="SMART" id="SM00355">
    <property type="entry name" value="ZnF_C2H2"/>
    <property type="match status" value="1"/>
</dbReference>
<evidence type="ECO:0000256" key="5">
    <source>
        <dbReference type="ARBA" id="ARBA00023015"/>
    </source>
</evidence>
<feature type="region of interest" description="Disordered" evidence="9">
    <location>
        <begin position="1"/>
        <end position="26"/>
    </location>
</feature>
<dbReference type="SUPFAM" id="SSF57667">
    <property type="entry name" value="beta-beta-alpha zinc fingers"/>
    <property type="match status" value="1"/>
</dbReference>
<keyword evidence="6" id="KW-0804">Transcription</keyword>
<feature type="compositionally biased region" description="Low complexity" evidence="9">
    <location>
        <begin position="1"/>
        <end position="16"/>
    </location>
</feature>
<evidence type="ECO:0000259" key="10">
    <source>
        <dbReference type="PROSITE" id="PS50157"/>
    </source>
</evidence>
<name>A0A978V465_ZIZJJ</name>
<dbReference type="EMBL" id="JAEACU010000007">
    <property type="protein sequence ID" value="KAH7522148.1"/>
    <property type="molecule type" value="Genomic_DNA"/>
</dbReference>
<keyword evidence="2" id="KW-0479">Metal-binding</keyword>
<dbReference type="GO" id="GO:0008270">
    <property type="term" value="F:zinc ion binding"/>
    <property type="evidence" value="ECO:0007669"/>
    <property type="project" value="UniProtKB-KW"/>
</dbReference>
<evidence type="ECO:0000256" key="6">
    <source>
        <dbReference type="ARBA" id="ARBA00023163"/>
    </source>
</evidence>
<evidence type="ECO:0000256" key="9">
    <source>
        <dbReference type="SAM" id="MobiDB-lite"/>
    </source>
</evidence>
<keyword evidence="7" id="KW-0539">Nucleus</keyword>
<feature type="region of interest" description="Disordered" evidence="9">
    <location>
        <begin position="59"/>
        <end position="86"/>
    </location>
</feature>